<evidence type="ECO:0000256" key="5">
    <source>
        <dbReference type="ARBA" id="ARBA00022840"/>
    </source>
</evidence>
<keyword evidence="1" id="KW-0723">Serine/threonine-protein kinase</keyword>
<evidence type="ECO:0000256" key="3">
    <source>
        <dbReference type="ARBA" id="ARBA00022741"/>
    </source>
</evidence>
<dbReference type="STRING" id="1537102.L0AVX7"/>
<keyword evidence="3" id="KW-0547">Nucleotide-binding</keyword>
<evidence type="ECO:0000259" key="6">
    <source>
        <dbReference type="PROSITE" id="PS50011"/>
    </source>
</evidence>
<dbReference type="SUPFAM" id="SSF56112">
    <property type="entry name" value="Protein kinase-like (PK-like)"/>
    <property type="match status" value="1"/>
</dbReference>
<dbReference type="Proteomes" id="UP000031512">
    <property type="component" value="Chromosome 1"/>
</dbReference>
<dbReference type="EMBL" id="CP001669">
    <property type="protein sequence ID" value="AFZ79049.1"/>
    <property type="molecule type" value="Genomic_DNA"/>
</dbReference>
<dbReference type="InterPro" id="IPR000719">
    <property type="entry name" value="Prot_kinase_dom"/>
</dbReference>
<dbReference type="InterPro" id="IPR050205">
    <property type="entry name" value="CDPK_Ser/Thr_kinases"/>
</dbReference>
<protein>
    <submittedName>
        <fullName evidence="7">Protein kinase domain containing protein</fullName>
        <ecNumber evidence="7">2.7.11.17</ecNumber>
    </submittedName>
</protein>
<proteinExistence type="predicted"/>
<dbReference type="VEuPathDB" id="PiroplasmaDB:BEWA_018940"/>
<feature type="domain" description="Protein kinase" evidence="6">
    <location>
        <begin position="97"/>
        <end position="421"/>
    </location>
</feature>
<evidence type="ECO:0000313" key="8">
    <source>
        <dbReference type="Proteomes" id="UP000031512"/>
    </source>
</evidence>
<dbReference type="Pfam" id="PF00069">
    <property type="entry name" value="Pkinase"/>
    <property type="match status" value="1"/>
</dbReference>
<evidence type="ECO:0000256" key="1">
    <source>
        <dbReference type="ARBA" id="ARBA00022527"/>
    </source>
</evidence>
<evidence type="ECO:0000313" key="7">
    <source>
        <dbReference type="EMBL" id="AFZ79049.1"/>
    </source>
</evidence>
<accession>L0AVX7</accession>
<dbReference type="AlphaFoldDB" id="L0AVX7"/>
<organism evidence="7 8">
    <name type="scientific">Theileria equi strain WA</name>
    <dbReference type="NCBI Taxonomy" id="1537102"/>
    <lineage>
        <taxon>Eukaryota</taxon>
        <taxon>Sar</taxon>
        <taxon>Alveolata</taxon>
        <taxon>Apicomplexa</taxon>
        <taxon>Aconoidasida</taxon>
        <taxon>Piroplasmida</taxon>
        <taxon>Theileriidae</taxon>
        <taxon>Theileria</taxon>
    </lineage>
</organism>
<dbReference type="SMART" id="SM00220">
    <property type="entry name" value="S_TKc"/>
    <property type="match status" value="1"/>
</dbReference>
<dbReference type="EC" id="2.7.11.17" evidence="7"/>
<dbReference type="Gene3D" id="1.10.238.10">
    <property type="entry name" value="EF-hand"/>
    <property type="match status" value="1"/>
</dbReference>
<dbReference type="KEGG" id="beq:BEWA_018940"/>
<reference evidence="7 8" key="1">
    <citation type="journal article" date="2012" name="BMC Genomics">
        <title>Comparative genomic analysis and phylogenetic position of Theileria equi.</title>
        <authorList>
            <person name="Kappmeyer L.S."/>
            <person name="Thiagarajan M."/>
            <person name="Herndon D.R."/>
            <person name="Ramsay J.D."/>
            <person name="Caler E."/>
            <person name="Djikeng A."/>
            <person name="Gillespie J.J."/>
            <person name="Lau A.O."/>
            <person name="Roalson E.H."/>
            <person name="Silva J.C."/>
            <person name="Silva M.G."/>
            <person name="Suarez C.E."/>
            <person name="Ueti M.W."/>
            <person name="Nene V.M."/>
            <person name="Mealey R.H."/>
            <person name="Knowles D.P."/>
            <person name="Brayton K.A."/>
        </authorList>
    </citation>
    <scope>NUCLEOTIDE SEQUENCE [LARGE SCALE GENOMIC DNA]</scope>
    <source>
        <strain evidence="7 8">WA</strain>
    </source>
</reference>
<dbReference type="Gene3D" id="1.10.510.10">
    <property type="entry name" value="Transferase(Phosphotransferase) domain 1"/>
    <property type="match status" value="1"/>
</dbReference>
<dbReference type="GO" id="GO:0005524">
    <property type="term" value="F:ATP binding"/>
    <property type="evidence" value="ECO:0007669"/>
    <property type="project" value="UniProtKB-KW"/>
</dbReference>
<dbReference type="PANTHER" id="PTHR24349">
    <property type="entry name" value="SERINE/THREONINE-PROTEIN KINASE"/>
    <property type="match status" value="1"/>
</dbReference>
<dbReference type="GeneID" id="15803927"/>
<sequence>MEGVNSPVNILNTGNYNVSNLKCGVSTETPSTAVTVSESLGSSFSTSKSSVHSNVTAHNKFGNHGTGNNTNSPKLNVLFNRFSPVLKGNWTTYRRKYMEGPIVGRGSFGVVKTLFSMVDLLELQQLLPTKLRLPANRLSEGIKALPNGDYEFCGLPLRRPTRAAKIMNLNHIKKVSGAKNTLHVLRELAIGAWNDHPNIVKVKEIYIDGVEDLSNITAESLSSTAIKNISCSGARVYIVMEYCSGGDLTSRTIPEAEKEDTVARMFLHVFRALSYINSRGIAHRDVKPENFLWSDTSPNAEVKLADFGLANSTLRPLKTRAGTAFYVAPEIVKCGPNSTYSVKCDSWSAGIMLHVFLLGSCPFHSDSDAKTLAKVVNEEIDWTHERYAAIPPEAYDLLKKLLVKSPHKRISTTNCLKHHWFTRITGEISSIPMSVEEATGIVQNLSIFYRFPILKQLALCLMIRQIPEAKIQEWRDRYLYLGSFCEDDSSNINLDTIRNWLLTAMDVMHSTRKDGNIIIGNSVVCLESQTCTCNNCKPRRRTSLRRTILWKSVTELASILNTFSDHNVSISFTEFLAAQLAESLCQKDDLITDIFAGLHSDIPGRRCLFIDTHDLRRLVNPMYKCCDDVLEDVLKEAETSALTCYMDNVCDDDDFQMRRSGFIRNIVHSSTNSTAHNLSLDEFFVMMKYANVQSTQNFKKHTRDELGSKHLSIRNYLALGKSTEACINETKKKKKRKKM</sequence>
<dbReference type="eggNOG" id="KOG0032">
    <property type="taxonomic scope" value="Eukaryota"/>
</dbReference>
<gene>
    <name evidence="7" type="ORF">BEWA_018940</name>
</gene>
<keyword evidence="4 7" id="KW-0418">Kinase</keyword>
<evidence type="ECO:0000256" key="4">
    <source>
        <dbReference type="ARBA" id="ARBA00022777"/>
    </source>
</evidence>
<dbReference type="PROSITE" id="PS50011">
    <property type="entry name" value="PROTEIN_KINASE_DOM"/>
    <property type="match status" value="1"/>
</dbReference>
<dbReference type="OrthoDB" id="40902at2759"/>
<dbReference type="RefSeq" id="XP_004828715.1">
    <property type="nucleotide sequence ID" value="XM_004828658.1"/>
</dbReference>
<evidence type="ECO:0000256" key="2">
    <source>
        <dbReference type="ARBA" id="ARBA00022679"/>
    </source>
</evidence>
<name>L0AVX7_THEEQ</name>
<dbReference type="InterPro" id="IPR011009">
    <property type="entry name" value="Kinase-like_dom_sf"/>
</dbReference>
<keyword evidence="8" id="KW-1185">Reference proteome</keyword>
<keyword evidence="5" id="KW-0067">ATP-binding</keyword>
<dbReference type="Gene3D" id="3.30.200.20">
    <property type="entry name" value="Phosphorylase Kinase, domain 1"/>
    <property type="match status" value="1"/>
</dbReference>
<dbReference type="GO" id="GO:0004683">
    <property type="term" value="F:calcium/calmodulin-dependent protein kinase activity"/>
    <property type="evidence" value="ECO:0007669"/>
    <property type="project" value="UniProtKB-EC"/>
</dbReference>
<keyword evidence="2 7" id="KW-0808">Transferase</keyword>